<evidence type="ECO:0000256" key="6">
    <source>
        <dbReference type="ARBA" id="ARBA00022989"/>
    </source>
</evidence>
<evidence type="ECO:0000256" key="7">
    <source>
        <dbReference type="ARBA" id="ARBA00023136"/>
    </source>
</evidence>
<dbReference type="HOGENOM" id="CLU_024920_1_0_5"/>
<keyword evidence="8" id="KW-0270">Exopolysaccharide synthesis</keyword>
<evidence type="ECO:0000256" key="5">
    <source>
        <dbReference type="ARBA" id="ARBA00022692"/>
    </source>
</evidence>
<dbReference type="PATRIC" id="fig|1123360.3.peg.3218"/>
<evidence type="ECO:0000256" key="4">
    <source>
        <dbReference type="ARBA" id="ARBA00022679"/>
    </source>
</evidence>
<dbReference type="RefSeq" id="WP_021102595.1">
    <property type="nucleotide sequence ID" value="NZ_KE557314.1"/>
</dbReference>
<evidence type="ECO:0000256" key="8">
    <source>
        <dbReference type="ARBA" id="ARBA00023169"/>
    </source>
</evidence>
<keyword evidence="3" id="KW-1003">Cell membrane</keyword>
<sequence>MTTRSSNVFAAPHSVDVMPDVKAPGMSRDWQIYDPIWKRRLDLALVLMTAPVSLPLIALGAVLAKLDGGPAFYSQPRVGRHGQVFRMFKLRSMRVNAERHLSELLMDDPNAAMEWQRSQKLRRDPRITFAGKVLRKLSLDELPQLWNVVRGDMSLVGPRPMLQEQAILYPGAAYFRLRPGLTGPWQVFGRNEESFTARAKYDAMYEREKGLRYDLSLIGRTVGVVLWGTGQ</sequence>
<evidence type="ECO:0000256" key="2">
    <source>
        <dbReference type="ARBA" id="ARBA00006464"/>
    </source>
</evidence>
<accession>S9RUA6</accession>
<dbReference type="GO" id="GO:0047360">
    <property type="term" value="F:undecaprenyl-phosphate galactose phosphotransferase activity"/>
    <property type="evidence" value="ECO:0007669"/>
    <property type="project" value="UniProtKB-EC"/>
</dbReference>
<dbReference type="GO" id="GO:0005886">
    <property type="term" value="C:plasma membrane"/>
    <property type="evidence" value="ECO:0007669"/>
    <property type="project" value="UniProtKB-SubCell"/>
</dbReference>
<keyword evidence="7 9" id="KW-0472">Membrane</keyword>
<evidence type="ECO:0000256" key="9">
    <source>
        <dbReference type="SAM" id="Phobius"/>
    </source>
</evidence>
<dbReference type="EMBL" id="AONI01000015">
    <property type="protein sequence ID" value="EPX77524.1"/>
    <property type="molecule type" value="Genomic_DNA"/>
</dbReference>
<keyword evidence="6 9" id="KW-1133">Transmembrane helix</keyword>
<dbReference type="AlphaFoldDB" id="S9RUA6"/>
<dbReference type="InterPro" id="IPR003362">
    <property type="entry name" value="Bact_transf"/>
</dbReference>
<evidence type="ECO:0000313" key="11">
    <source>
        <dbReference type="EMBL" id="EPX77524.1"/>
    </source>
</evidence>
<dbReference type="EC" id="2.7.8.6" evidence="11"/>
<dbReference type="GO" id="GO:0000271">
    <property type="term" value="P:polysaccharide biosynthetic process"/>
    <property type="evidence" value="ECO:0007669"/>
    <property type="project" value="UniProtKB-KW"/>
</dbReference>
<gene>
    <name evidence="11" type="ORF">thalar_03248</name>
</gene>
<dbReference type="Proteomes" id="UP000015351">
    <property type="component" value="Unassembled WGS sequence"/>
</dbReference>
<evidence type="ECO:0000259" key="10">
    <source>
        <dbReference type="Pfam" id="PF02397"/>
    </source>
</evidence>
<dbReference type="Pfam" id="PF02397">
    <property type="entry name" value="Bac_transf"/>
    <property type="match status" value="1"/>
</dbReference>
<proteinExistence type="inferred from homology"/>
<evidence type="ECO:0000256" key="1">
    <source>
        <dbReference type="ARBA" id="ARBA00004236"/>
    </source>
</evidence>
<keyword evidence="5 9" id="KW-0812">Transmembrane</keyword>
<keyword evidence="4 11" id="KW-0808">Transferase</keyword>
<evidence type="ECO:0000256" key="3">
    <source>
        <dbReference type="ARBA" id="ARBA00022475"/>
    </source>
</evidence>
<feature type="domain" description="Bacterial sugar transferase" evidence="10">
    <location>
        <begin position="38"/>
        <end position="226"/>
    </location>
</feature>
<reference evidence="12" key="1">
    <citation type="journal article" date="2013" name="Stand. Genomic Sci.">
        <title>Genome sequence of the Litoreibacter arenae type strain (DSM 19593(T)), a member of the Roseobacter clade isolated from sea sand.</title>
        <authorList>
            <person name="Riedel T."/>
            <person name="Fiebig A."/>
            <person name="Petersen J."/>
            <person name="Gronow S."/>
            <person name="Kyrpides N.C."/>
            <person name="Goker M."/>
            <person name="Klenk H.P."/>
        </authorList>
    </citation>
    <scope>NUCLEOTIDE SEQUENCE [LARGE SCALE GENOMIC DNA]</scope>
    <source>
        <strain evidence="12">DSM 19593</strain>
    </source>
</reference>
<protein>
    <submittedName>
        <fullName evidence="11">Undecaprenyl-phosphate galactosephosphotransferase</fullName>
        <ecNumber evidence="11">2.7.8.6</ecNumber>
    </submittedName>
</protein>
<comment type="similarity">
    <text evidence="2">Belongs to the bacterial sugar transferase family.</text>
</comment>
<feature type="transmembrane region" description="Helical" evidence="9">
    <location>
        <begin position="43"/>
        <end position="64"/>
    </location>
</feature>
<comment type="subcellular location">
    <subcellularLocation>
        <location evidence="1">Cell membrane</location>
    </subcellularLocation>
</comment>
<organism evidence="11 12">
    <name type="scientific">Litoreibacter arenae DSM 19593</name>
    <dbReference type="NCBI Taxonomy" id="1123360"/>
    <lineage>
        <taxon>Bacteria</taxon>
        <taxon>Pseudomonadati</taxon>
        <taxon>Pseudomonadota</taxon>
        <taxon>Alphaproteobacteria</taxon>
        <taxon>Rhodobacterales</taxon>
        <taxon>Roseobacteraceae</taxon>
        <taxon>Litoreibacter</taxon>
    </lineage>
</organism>
<keyword evidence="12" id="KW-1185">Reference proteome</keyword>
<name>S9RUA6_9RHOB</name>
<evidence type="ECO:0000313" key="12">
    <source>
        <dbReference type="Proteomes" id="UP000015351"/>
    </source>
</evidence>
<dbReference type="PANTHER" id="PTHR30576">
    <property type="entry name" value="COLANIC BIOSYNTHESIS UDP-GLUCOSE LIPID CARRIER TRANSFERASE"/>
    <property type="match status" value="1"/>
</dbReference>
<dbReference type="eggNOG" id="COG2148">
    <property type="taxonomic scope" value="Bacteria"/>
</dbReference>
<dbReference type="PANTHER" id="PTHR30576:SF4">
    <property type="entry name" value="UNDECAPRENYL-PHOSPHATE GALACTOSE PHOSPHOTRANSFERASE"/>
    <property type="match status" value="1"/>
</dbReference>
<dbReference type="STRING" id="1123360.thalar_03248"/>
<comment type="caution">
    <text evidence="11">The sequence shown here is derived from an EMBL/GenBank/DDBJ whole genome shotgun (WGS) entry which is preliminary data.</text>
</comment>